<feature type="compositionally biased region" description="Basic and acidic residues" evidence="2">
    <location>
        <begin position="328"/>
        <end position="348"/>
    </location>
</feature>
<feature type="compositionally biased region" description="Polar residues" evidence="2">
    <location>
        <begin position="350"/>
        <end position="362"/>
    </location>
</feature>
<feature type="region of interest" description="Disordered" evidence="2">
    <location>
        <begin position="830"/>
        <end position="932"/>
    </location>
</feature>
<dbReference type="PANTHER" id="PTHR11477">
    <property type="entry name" value="TRANSCRIPTION FACTOR S-II ZINC FINGER DOMAIN-CONTAINING PROTEIN"/>
    <property type="match status" value="1"/>
</dbReference>
<dbReference type="GO" id="GO:0006368">
    <property type="term" value="P:transcription elongation by RNA polymerase II"/>
    <property type="evidence" value="ECO:0007669"/>
    <property type="project" value="TreeGrafter"/>
</dbReference>
<dbReference type="Pfam" id="PF07500">
    <property type="entry name" value="TFIIS_M"/>
    <property type="match status" value="1"/>
</dbReference>
<dbReference type="InterPro" id="IPR003618">
    <property type="entry name" value="TFIIS_cen_dom"/>
</dbReference>
<dbReference type="SUPFAM" id="SSF46942">
    <property type="entry name" value="Elongation factor TFIIS domain 2"/>
    <property type="match status" value="1"/>
</dbReference>
<dbReference type="EMBL" id="ML179427">
    <property type="protein sequence ID" value="THU87989.1"/>
    <property type="molecule type" value="Genomic_DNA"/>
</dbReference>
<organism evidence="4 5">
    <name type="scientific">Dendrothele bispora (strain CBS 962.96)</name>
    <dbReference type="NCBI Taxonomy" id="1314807"/>
    <lineage>
        <taxon>Eukaryota</taxon>
        <taxon>Fungi</taxon>
        <taxon>Dikarya</taxon>
        <taxon>Basidiomycota</taxon>
        <taxon>Agaricomycotina</taxon>
        <taxon>Agaricomycetes</taxon>
        <taxon>Agaricomycetidae</taxon>
        <taxon>Agaricales</taxon>
        <taxon>Agaricales incertae sedis</taxon>
        <taxon>Dendrothele</taxon>
    </lineage>
</organism>
<feature type="compositionally biased region" description="Basic residues" evidence="2">
    <location>
        <begin position="116"/>
        <end position="131"/>
    </location>
</feature>
<dbReference type="Pfam" id="PF07744">
    <property type="entry name" value="SPOC"/>
    <property type="match status" value="1"/>
</dbReference>
<dbReference type="GO" id="GO:0001139">
    <property type="term" value="F:RNA polymerase II complex recruiting activity"/>
    <property type="evidence" value="ECO:0007669"/>
    <property type="project" value="TreeGrafter"/>
</dbReference>
<protein>
    <recommendedName>
        <fullName evidence="3">TFIIS central domain-containing protein</fullName>
    </recommendedName>
</protein>
<dbReference type="GO" id="GO:0000977">
    <property type="term" value="F:RNA polymerase II transcription regulatory region sequence-specific DNA binding"/>
    <property type="evidence" value="ECO:0007669"/>
    <property type="project" value="TreeGrafter"/>
</dbReference>
<sequence length="932" mass="102130">MTWEGADAIEEVAVESSGPSSSSSKSSSKPPANKKTKTLEIPTPAEAKEEPAEHTIITPEHEPEPEPASESDPTSEDDDDYVAEEIRNTARGKRRPRRPSYVSESDNDSEVSDRAGRHRLKAGSPASKRKASQNEDGPPAKKPKNSSPVSNDPSDDPTRKYCLGKLEEVFRGIYLRYPHVHSPEDSTPTEKKPEELSEEEKNVVLEDAKRFTNELEQCVFEIYSEPDKSGKSSAGPKYKDRFRTLQFNLSKPDRIVIHKRIASAQITPKEISVMSSTDLANEELKQSIKIAEQEALEHSILQKSSAPRAKITHKGLEDIEDVTGQSSTRERERQQQEEEDRMERERQARIRTSQPRQRTASLSVPPESPVVPQSPWGAPPAVPLHAFSPSEQLGSPLTPLQRPPLFLNTSSEMILLEPELNLADLINIEDETSPADAPTTSPPPLSPKSTEVLKETPHPESVLEPPPSSLSEAEPALSGDFDPVPTTPTPLSANESSKASSFDLNSLWSLPKSTPAAADTSSSADVTSQSLLSPDKGSTDVAMESLEEANDRDFDMFLEEKDSTSPEALQASFRNLPQVWSGKINMPLDSTVPQETPVVARQMGGRTIESTSSLWKTLFPSDHMRIDGRVPVENSAKFLLQMRMNPTKELVAVAFSPAIPGDDSSFKVLSEFLIAKNRHGLVFPWGQRPKEYHPGREFYIIPLLSSSPLPDYMELLDELRLPKVRVSNYLVGIWILNKGKLASPPPLPPPPIIPTPPVSTTPPVPSMNAAQTPALPASLANLAATLPVDQNALAQEIASLTPEQMALISRALASVPGAAIPVPAPAPVQSPSIPPANPGLQAPIQMPIQTWGGSPGPNYSQDYPYPHHEHDANRYPPHDHHGERGHWDRGRRGRGRGRGHSGDFHKPPSDSGWPRKRNSGPEGPSSPLRRWS</sequence>
<dbReference type="AlphaFoldDB" id="A0A4S8LG78"/>
<proteinExistence type="predicted"/>
<dbReference type="InterPro" id="IPR036575">
    <property type="entry name" value="TFIIS_cen_dom_sf"/>
</dbReference>
<feature type="compositionally biased region" description="Polar residues" evidence="2">
    <location>
        <begin position="489"/>
        <end position="498"/>
    </location>
</feature>
<evidence type="ECO:0000313" key="5">
    <source>
        <dbReference type="Proteomes" id="UP000297245"/>
    </source>
</evidence>
<feature type="coiled-coil region" evidence="1">
    <location>
        <begin position="274"/>
        <end position="301"/>
    </location>
</feature>
<feature type="compositionally biased region" description="Low complexity" evidence="2">
    <location>
        <begin position="16"/>
        <end position="31"/>
    </location>
</feature>
<reference evidence="4 5" key="1">
    <citation type="journal article" date="2019" name="Nat. Ecol. Evol.">
        <title>Megaphylogeny resolves global patterns of mushroom evolution.</title>
        <authorList>
            <person name="Varga T."/>
            <person name="Krizsan K."/>
            <person name="Foldi C."/>
            <person name="Dima B."/>
            <person name="Sanchez-Garcia M."/>
            <person name="Sanchez-Ramirez S."/>
            <person name="Szollosi G.J."/>
            <person name="Szarkandi J.G."/>
            <person name="Papp V."/>
            <person name="Albert L."/>
            <person name="Andreopoulos W."/>
            <person name="Angelini C."/>
            <person name="Antonin V."/>
            <person name="Barry K.W."/>
            <person name="Bougher N.L."/>
            <person name="Buchanan P."/>
            <person name="Buyck B."/>
            <person name="Bense V."/>
            <person name="Catcheside P."/>
            <person name="Chovatia M."/>
            <person name="Cooper J."/>
            <person name="Damon W."/>
            <person name="Desjardin D."/>
            <person name="Finy P."/>
            <person name="Geml J."/>
            <person name="Haridas S."/>
            <person name="Hughes K."/>
            <person name="Justo A."/>
            <person name="Karasinski D."/>
            <person name="Kautmanova I."/>
            <person name="Kiss B."/>
            <person name="Kocsube S."/>
            <person name="Kotiranta H."/>
            <person name="LaButti K.M."/>
            <person name="Lechner B.E."/>
            <person name="Liimatainen K."/>
            <person name="Lipzen A."/>
            <person name="Lukacs Z."/>
            <person name="Mihaltcheva S."/>
            <person name="Morgado L.N."/>
            <person name="Niskanen T."/>
            <person name="Noordeloos M.E."/>
            <person name="Ohm R.A."/>
            <person name="Ortiz-Santana B."/>
            <person name="Ovrebo C."/>
            <person name="Racz N."/>
            <person name="Riley R."/>
            <person name="Savchenko A."/>
            <person name="Shiryaev A."/>
            <person name="Soop K."/>
            <person name="Spirin V."/>
            <person name="Szebenyi C."/>
            <person name="Tomsovsky M."/>
            <person name="Tulloss R.E."/>
            <person name="Uehling J."/>
            <person name="Grigoriev I.V."/>
            <person name="Vagvolgyi C."/>
            <person name="Papp T."/>
            <person name="Martin F.M."/>
            <person name="Miettinen O."/>
            <person name="Hibbett D.S."/>
            <person name="Nagy L.G."/>
        </authorList>
    </citation>
    <scope>NUCLEOTIDE SEQUENCE [LARGE SCALE GENOMIC DNA]</scope>
    <source>
        <strain evidence="4 5">CBS 962.96</strain>
    </source>
</reference>
<evidence type="ECO:0000313" key="4">
    <source>
        <dbReference type="EMBL" id="THU87989.1"/>
    </source>
</evidence>
<dbReference type="SMART" id="SM00510">
    <property type="entry name" value="TFS2M"/>
    <property type="match status" value="1"/>
</dbReference>
<evidence type="ECO:0000256" key="1">
    <source>
        <dbReference type="SAM" id="Coils"/>
    </source>
</evidence>
<feature type="compositionally biased region" description="Low complexity" evidence="2">
    <location>
        <begin position="459"/>
        <end position="478"/>
    </location>
</feature>
<keyword evidence="5" id="KW-1185">Reference proteome</keyword>
<evidence type="ECO:0000256" key="2">
    <source>
        <dbReference type="SAM" id="MobiDB-lite"/>
    </source>
</evidence>
<feature type="compositionally biased region" description="Polar residues" evidence="2">
    <location>
        <begin position="847"/>
        <end position="861"/>
    </location>
</feature>
<dbReference type="Proteomes" id="UP000297245">
    <property type="component" value="Unassembled WGS sequence"/>
</dbReference>
<gene>
    <name evidence="4" type="ORF">K435DRAFT_782257</name>
</gene>
<feature type="region of interest" description="Disordered" evidence="2">
    <location>
        <begin position="1"/>
        <end position="162"/>
    </location>
</feature>
<feature type="domain" description="TFIIS central" evidence="3">
    <location>
        <begin position="158"/>
        <end position="307"/>
    </location>
</feature>
<dbReference type="GO" id="GO:0031440">
    <property type="term" value="P:regulation of mRNA 3'-end processing"/>
    <property type="evidence" value="ECO:0007669"/>
    <property type="project" value="TreeGrafter"/>
</dbReference>
<feature type="region of interest" description="Disordered" evidence="2">
    <location>
        <begin position="177"/>
        <end position="201"/>
    </location>
</feature>
<keyword evidence="1" id="KW-0175">Coiled coil</keyword>
<name>A0A4S8LG78_DENBC</name>
<dbReference type="OrthoDB" id="436852at2759"/>
<feature type="region of interest" description="Disordered" evidence="2">
    <location>
        <begin position="432"/>
        <end position="498"/>
    </location>
</feature>
<feature type="compositionally biased region" description="Basic and acidic residues" evidence="2">
    <location>
        <begin position="46"/>
        <end position="64"/>
    </location>
</feature>
<dbReference type="PANTHER" id="PTHR11477:SF11">
    <property type="entry name" value="TRANSCRIPTION FACTOR BYE1"/>
    <property type="match status" value="1"/>
</dbReference>
<dbReference type="Gene3D" id="1.10.472.30">
    <property type="entry name" value="Transcription elongation factor S-II, central domain"/>
    <property type="match status" value="1"/>
</dbReference>
<feature type="compositionally biased region" description="Basic and acidic residues" evidence="2">
    <location>
        <begin position="181"/>
        <end position="201"/>
    </location>
</feature>
<dbReference type="PROSITE" id="PS51321">
    <property type="entry name" value="TFIIS_CENTRAL"/>
    <property type="match status" value="1"/>
</dbReference>
<dbReference type="InterPro" id="IPR012921">
    <property type="entry name" value="SPOC_C"/>
</dbReference>
<dbReference type="GO" id="GO:0006362">
    <property type="term" value="P:transcription elongation by RNA polymerase I"/>
    <property type="evidence" value="ECO:0007669"/>
    <property type="project" value="TreeGrafter"/>
</dbReference>
<dbReference type="CDD" id="cd21538">
    <property type="entry name" value="SPOC_TFIIS"/>
    <property type="match status" value="1"/>
</dbReference>
<accession>A0A4S8LG78</accession>
<feature type="region of interest" description="Disordered" evidence="2">
    <location>
        <begin position="304"/>
        <end position="377"/>
    </location>
</feature>
<feature type="region of interest" description="Disordered" evidence="2">
    <location>
        <begin position="513"/>
        <end position="539"/>
    </location>
</feature>
<dbReference type="GO" id="GO:0031564">
    <property type="term" value="P:transcription antitermination"/>
    <property type="evidence" value="ECO:0007669"/>
    <property type="project" value="TreeGrafter"/>
</dbReference>
<feature type="compositionally biased region" description="Low complexity" evidence="2">
    <location>
        <begin position="513"/>
        <end position="533"/>
    </location>
</feature>
<feature type="compositionally biased region" description="Acidic residues" evidence="2">
    <location>
        <begin position="65"/>
        <end position="83"/>
    </location>
</feature>
<feature type="compositionally biased region" description="Basic and acidic residues" evidence="2">
    <location>
        <begin position="865"/>
        <end position="890"/>
    </location>
</feature>
<evidence type="ECO:0000259" key="3">
    <source>
        <dbReference type="PROSITE" id="PS51321"/>
    </source>
</evidence>
<dbReference type="GO" id="GO:0005634">
    <property type="term" value="C:nucleus"/>
    <property type="evidence" value="ECO:0007669"/>
    <property type="project" value="TreeGrafter"/>
</dbReference>